<proteinExistence type="inferred from homology"/>
<organism evidence="7 8">
    <name type="scientific">Desulfosarcina alkanivorans</name>
    <dbReference type="NCBI Taxonomy" id="571177"/>
    <lineage>
        <taxon>Bacteria</taxon>
        <taxon>Pseudomonadati</taxon>
        <taxon>Thermodesulfobacteriota</taxon>
        <taxon>Desulfobacteria</taxon>
        <taxon>Desulfobacterales</taxon>
        <taxon>Desulfosarcinaceae</taxon>
        <taxon>Desulfosarcina</taxon>
    </lineage>
</organism>
<comment type="subcellular location">
    <subcellularLocation>
        <location evidence="1">Membrane</location>
        <topology evidence="1">Multi-pass membrane protein</topology>
    </subcellularLocation>
</comment>
<evidence type="ECO:0000256" key="3">
    <source>
        <dbReference type="ARBA" id="ARBA00022692"/>
    </source>
</evidence>
<evidence type="ECO:0000256" key="5">
    <source>
        <dbReference type="ARBA" id="ARBA00023136"/>
    </source>
</evidence>
<feature type="transmembrane region" description="Helical" evidence="6">
    <location>
        <begin position="97"/>
        <end position="115"/>
    </location>
</feature>
<keyword evidence="3 6" id="KW-0812">Transmembrane</keyword>
<evidence type="ECO:0000313" key="7">
    <source>
        <dbReference type="EMBL" id="BBO69621.1"/>
    </source>
</evidence>
<dbReference type="PANTHER" id="PTHR30178">
    <property type="entry name" value="INNER MEMBRANE PROTEIN YAAH"/>
    <property type="match status" value="1"/>
</dbReference>
<evidence type="ECO:0000313" key="8">
    <source>
        <dbReference type="Proteomes" id="UP000427906"/>
    </source>
</evidence>
<sequence>MAAEGQGNPAVVGLAGFGLTTLILQFHNLGWCGIGPVLALAFAFGGVAQLIAGFQEFKCGNNFGYSAFVSYGSFWIALGIIWMLNHFKIYTLSHTDVGFFLVVWTLYTAIMWVAAMRVHGAMASTFTLLLLGFIGLDLAHFGYPGLTKPTAIVLILCALNAWYMMAAAIYAQVFGRPILPVGKPWIDTAPEPVGSLAKETA</sequence>
<accession>A0A5K7YRL1</accession>
<feature type="transmembrane region" description="Helical" evidence="6">
    <location>
        <begin position="63"/>
        <end position="85"/>
    </location>
</feature>
<dbReference type="EMBL" id="AP021874">
    <property type="protein sequence ID" value="BBO69621.1"/>
    <property type="molecule type" value="Genomic_DNA"/>
</dbReference>
<feature type="transmembrane region" description="Helical" evidence="6">
    <location>
        <begin position="31"/>
        <end position="51"/>
    </location>
</feature>
<evidence type="ECO:0000256" key="2">
    <source>
        <dbReference type="ARBA" id="ARBA00005587"/>
    </source>
</evidence>
<feature type="transmembrane region" description="Helical" evidence="6">
    <location>
        <begin position="151"/>
        <end position="171"/>
    </location>
</feature>
<feature type="transmembrane region" description="Helical" evidence="6">
    <location>
        <begin position="6"/>
        <end position="24"/>
    </location>
</feature>
<name>A0A5K7YRL1_9BACT</name>
<dbReference type="Pfam" id="PF01184">
    <property type="entry name" value="Gpr1_Fun34_YaaH"/>
    <property type="match status" value="1"/>
</dbReference>
<dbReference type="OrthoDB" id="9787939at2"/>
<keyword evidence="4 6" id="KW-1133">Transmembrane helix</keyword>
<gene>
    <name evidence="7" type="ORF">DSCA_35510</name>
</gene>
<keyword evidence="8" id="KW-1185">Reference proteome</keyword>
<evidence type="ECO:0000256" key="1">
    <source>
        <dbReference type="ARBA" id="ARBA00004141"/>
    </source>
</evidence>
<evidence type="ECO:0000256" key="4">
    <source>
        <dbReference type="ARBA" id="ARBA00022989"/>
    </source>
</evidence>
<evidence type="ECO:0000256" key="6">
    <source>
        <dbReference type="SAM" id="Phobius"/>
    </source>
</evidence>
<comment type="similarity">
    <text evidence="2">Belongs to the acetate uptake transporter (AceTr) (TC 2.A.96) family.</text>
</comment>
<feature type="transmembrane region" description="Helical" evidence="6">
    <location>
        <begin position="121"/>
        <end position="139"/>
    </location>
</feature>
<protein>
    <submittedName>
        <fullName evidence="7">Uncharacterized protein</fullName>
    </submittedName>
</protein>
<dbReference type="KEGG" id="dalk:DSCA_35510"/>
<dbReference type="GO" id="GO:0071422">
    <property type="term" value="P:succinate transmembrane transport"/>
    <property type="evidence" value="ECO:0007669"/>
    <property type="project" value="TreeGrafter"/>
</dbReference>
<dbReference type="RefSeq" id="WP_155317640.1">
    <property type="nucleotide sequence ID" value="NZ_AP021874.1"/>
</dbReference>
<dbReference type="NCBIfam" id="NF038013">
    <property type="entry name" value="AceTr_1"/>
    <property type="match status" value="1"/>
</dbReference>
<dbReference type="GO" id="GO:0005886">
    <property type="term" value="C:plasma membrane"/>
    <property type="evidence" value="ECO:0007669"/>
    <property type="project" value="TreeGrafter"/>
</dbReference>
<dbReference type="GO" id="GO:0015360">
    <property type="term" value="F:acetate:proton symporter activity"/>
    <property type="evidence" value="ECO:0007669"/>
    <property type="project" value="TreeGrafter"/>
</dbReference>
<dbReference type="InterPro" id="IPR047623">
    <property type="entry name" value="SatP"/>
</dbReference>
<keyword evidence="5 6" id="KW-0472">Membrane</keyword>
<dbReference type="PANTHER" id="PTHR30178:SF3">
    <property type="entry name" value="SUCCINATE-ACETATE_PROTON SYMPORTER SATP"/>
    <property type="match status" value="1"/>
</dbReference>
<dbReference type="InterPro" id="IPR000791">
    <property type="entry name" value="Gpr1/Fun34/SatP-like"/>
</dbReference>
<dbReference type="Proteomes" id="UP000427906">
    <property type="component" value="Chromosome"/>
</dbReference>
<reference evidence="7 8" key="1">
    <citation type="submission" date="2019-11" db="EMBL/GenBank/DDBJ databases">
        <title>Comparative genomics of hydrocarbon-degrading Desulfosarcina strains.</title>
        <authorList>
            <person name="Watanabe M."/>
            <person name="Kojima H."/>
            <person name="Fukui M."/>
        </authorList>
    </citation>
    <scope>NUCLEOTIDE SEQUENCE [LARGE SCALE GENOMIC DNA]</scope>
    <source>
        <strain evidence="7 8">PL12</strain>
    </source>
</reference>
<dbReference type="AlphaFoldDB" id="A0A5K7YRL1"/>